<dbReference type="GO" id="GO:0003735">
    <property type="term" value="F:structural constituent of ribosome"/>
    <property type="evidence" value="ECO:0007669"/>
    <property type="project" value="UniProtKB-UniRule"/>
</dbReference>
<dbReference type="GO" id="GO:0019843">
    <property type="term" value="F:rRNA binding"/>
    <property type="evidence" value="ECO:0007669"/>
    <property type="project" value="UniProtKB-UniRule"/>
</dbReference>
<reference evidence="8" key="1">
    <citation type="submission" date="2017-09" db="EMBL/GenBank/DDBJ databases">
        <title>Depth-based differentiation of microbial function through sediment-hosted aquifers and enrichment of novel symbionts in the deep terrestrial subsurface.</title>
        <authorList>
            <person name="Probst A.J."/>
            <person name="Ladd B."/>
            <person name="Jarett J.K."/>
            <person name="Geller-Mcgrath D.E."/>
            <person name="Sieber C.M.K."/>
            <person name="Emerson J.B."/>
            <person name="Anantharaman K."/>
            <person name="Thomas B.C."/>
            <person name="Malmstrom R."/>
            <person name="Stieglmeier M."/>
            <person name="Klingl A."/>
            <person name="Woyke T."/>
            <person name="Ryan C.M."/>
            <person name="Banfield J.F."/>
        </authorList>
    </citation>
    <scope>NUCLEOTIDE SEQUENCE [LARGE SCALE GENOMIC DNA]</scope>
</reference>
<dbReference type="Proteomes" id="UP000228906">
    <property type="component" value="Unassembled WGS sequence"/>
</dbReference>
<keyword evidence="5 6" id="KW-0687">Ribonucleoprotein</keyword>
<dbReference type="CDD" id="cd00364">
    <property type="entry name" value="Ribosomal_uS17"/>
    <property type="match status" value="1"/>
</dbReference>
<dbReference type="EMBL" id="PFAV01000003">
    <property type="protein sequence ID" value="PIR91828.1"/>
    <property type="molecule type" value="Genomic_DNA"/>
</dbReference>
<dbReference type="PANTHER" id="PTHR10744:SF1">
    <property type="entry name" value="SMALL RIBOSOMAL SUBUNIT PROTEIN US17M"/>
    <property type="match status" value="1"/>
</dbReference>
<accession>A0A2H0UYE1</accession>
<evidence type="ECO:0000256" key="2">
    <source>
        <dbReference type="ARBA" id="ARBA00022730"/>
    </source>
</evidence>
<comment type="function">
    <text evidence="6">One of the primary rRNA binding proteins, it binds specifically to the 5'-end of 16S ribosomal RNA.</text>
</comment>
<gene>
    <name evidence="6 7" type="primary">rpsQ</name>
    <name evidence="7" type="ORF">COU03_00195</name>
</gene>
<dbReference type="AlphaFoldDB" id="A0A2H0UYE1"/>
<sequence>MKKKLKGAIISDKMKNTAVVKVDRLVAHPKYHKRFKVSKKYKAHTEGDNFKVGDVVIIEACRPMSKDKKFRIVEKIVSN</sequence>
<dbReference type="GO" id="GO:0006412">
    <property type="term" value="P:translation"/>
    <property type="evidence" value="ECO:0007669"/>
    <property type="project" value="UniProtKB-UniRule"/>
</dbReference>
<evidence type="ECO:0000313" key="7">
    <source>
        <dbReference type="EMBL" id="PIR91828.1"/>
    </source>
</evidence>
<dbReference type="NCBIfam" id="NF004123">
    <property type="entry name" value="PRK05610.1"/>
    <property type="match status" value="1"/>
</dbReference>
<dbReference type="InterPro" id="IPR000266">
    <property type="entry name" value="Ribosomal_uS17"/>
</dbReference>
<evidence type="ECO:0000256" key="1">
    <source>
        <dbReference type="ARBA" id="ARBA00010254"/>
    </source>
</evidence>
<dbReference type="NCBIfam" id="TIGR03635">
    <property type="entry name" value="uS17_bact"/>
    <property type="match status" value="1"/>
</dbReference>
<name>A0A2H0UYE1_9BACT</name>
<dbReference type="HAMAP" id="MF_01345_B">
    <property type="entry name" value="Ribosomal_uS17_B"/>
    <property type="match status" value="1"/>
</dbReference>
<organism evidence="7 8">
    <name type="scientific">bacterium (Candidatus Gribaldobacteria) CG10_big_fil_rev_8_21_14_0_10_41_12</name>
    <dbReference type="NCBI Taxonomy" id="2014277"/>
    <lineage>
        <taxon>Bacteria</taxon>
        <taxon>Candidatus Gribaldobacteria</taxon>
    </lineage>
</organism>
<dbReference type="Pfam" id="PF00366">
    <property type="entry name" value="Ribosomal_S17"/>
    <property type="match status" value="1"/>
</dbReference>
<dbReference type="SUPFAM" id="SSF50249">
    <property type="entry name" value="Nucleic acid-binding proteins"/>
    <property type="match status" value="1"/>
</dbReference>
<comment type="subunit">
    <text evidence="6">Part of the 30S ribosomal subunit.</text>
</comment>
<evidence type="ECO:0000256" key="5">
    <source>
        <dbReference type="ARBA" id="ARBA00023274"/>
    </source>
</evidence>
<comment type="similarity">
    <text evidence="1 6">Belongs to the universal ribosomal protein uS17 family.</text>
</comment>
<keyword evidence="4 6" id="KW-0689">Ribosomal protein</keyword>
<comment type="caution">
    <text evidence="7">The sequence shown here is derived from an EMBL/GenBank/DDBJ whole genome shotgun (WGS) entry which is preliminary data.</text>
</comment>
<dbReference type="GO" id="GO:0022627">
    <property type="term" value="C:cytosolic small ribosomal subunit"/>
    <property type="evidence" value="ECO:0007669"/>
    <property type="project" value="UniProtKB-UniRule"/>
</dbReference>
<dbReference type="Gene3D" id="2.40.50.140">
    <property type="entry name" value="Nucleic acid-binding proteins"/>
    <property type="match status" value="1"/>
</dbReference>
<keyword evidence="2 6" id="KW-0699">rRNA-binding</keyword>
<dbReference type="InterPro" id="IPR012340">
    <property type="entry name" value="NA-bd_OB-fold"/>
</dbReference>
<dbReference type="InterPro" id="IPR019984">
    <property type="entry name" value="Ribosomal_uS17_bact/chlr"/>
</dbReference>
<dbReference type="PANTHER" id="PTHR10744">
    <property type="entry name" value="40S RIBOSOMAL PROTEIN S11 FAMILY MEMBER"/>
    <property type="match status" value="1"/>
</dbReference>
<protein>
    <recommendedName>
        <fullName evidence="6">Small ribosomal subunit protein uS17</fullName>
    </recommendedName>
</protein>
<evidence type="ECO:0000256" key="6">
    <source>
        <dbReference type="HAMAP-Rule" id="MF_01345"/>
    </source>
</evidence>
<evidence type="ECO:0000256" key="3">
    <source>
        <dbReference type="ARBA" id="ARBA00022884"/>
    </source>
</evidence>
<dbReference type="PRINTS" id="PR00973">
    <property type="entry name" value="RIBOSOMALS17"/>
</dbReference>
<evidence type="ECO:0000313" key="8">
    <source>
        <dbReference type="Proteomes" id="UP000228906"/>
    </source>
</evidence>
<proteinExistence type="inferred from homology"/>
<evidence type="ECO:0000256" key="4">
    <source>
        <dbReference type="ARBA" id="ARBA00022980"/>
    </source>
</evidence>
<keyword evidence="3 6" id="KW-0694">RNA-binding</keyword>